<accession>A0A0U2X3I0</accession>
<dbReference type="AlphaFoldDB" id="A0A0U2X3I0"/>
<dbReference type="Proteomes" id="UP000065261">
    <property type="component" value="Chromosome II"/>
</dbReference>
<sequence length="200" mass="22636">MSEKQSKKIEFNELVAQVSKCVICEPQLPLGARPVIQFNPNAQILIAGQAPGIKVHQSGIPFNDQSGDRLRQWLGLTNSQFYDANNIAILPMGFCYPGKGKSGDLPPRKECAPAWRTQLLAALPNLQLTIVLGKYAQAYHLPNTKKLALTELVKLWRDYWPSHLVLPHPSPRNNIWLKKNPWFEQEVLPELKKRVTEVLL</sequence>
<dbReference type="SMART" id="SM00986">
    <property type="entry name" value="UDG"/>
    <property type="match status" value="1"/>
</dbReference>
<evidence type="ECO:0000313" key="3">
    <source>
        <dbReference type="Proteomes" id="UP000065261"/>
    </source>
</evidence>
<dbReference type="PATRIC" id="fig|1315283.4.peg.3167"/>
<gene>
    <name evidence="2" type="ORF">PTRA_b0035</name>
</gene>
<dbReference type="InterPro" id="IPR036895">
    <property type="entry name" value="Uracil-DNA_glycosylase-like_sf"/>
</dbReference>
<dbReference type="PANTHER" id="PTHR42160">
    <property type="entry name" value="URACIL-DNA GLYCOSYLASE SUPERFAMILY PROTEIN"/>
    <property type="match status" value="1"/>
</dbReference>
<dbReference type="RefSeq" id="WP_418055010.1">
    <property type="nucleotide sequence ID" value="NZ_CP011035.1"/>
</dbReference>
<reference evidence="2 3" key="1">
    <citation type="submission" date="2015-03" db="EMBL/GenBank/DDBJ databases">
        <authorList>
            <person name="Murphy D."/>
        </authorList>
    </citation>
    <scope>NUCLEOTIDE SEQUENCE [LARGE SCALE GENOMIC DNA]</scope>
    <source>
        <strain evidence="2 3">KMM 520</strain>
    </source>
</reference>
<dbReference type="InterPro" id="IPR005122">
    <property type="entry name" value="Uracil-DNA_glycosylase-like"/>
</dbReference>
<feature type="domain" description="Uracil-DNA glycosylase-like" evidence="1">
    <location>
        <begin position="35"/>
        <end position="192"/>
    </location>
</feature>
<dbReference type="Pfam" id="PF03167">
    <property type="entry name" value="UDG"/>
    <property type="match status" value="1"/>
</dbReference>
<dbReference type="EMBL" id="CP011035">
    <property type="protein sequence ID" value="ALS34577.1"/>
    <property type="molecule type" value="Genomic_DNA"/>
</dbReference>
<dbReference type="SMART" id="SM00987">
    <property type="entry name" value="UreE_C"/>
    <property type="match status" value="1"/>
</dbReference>
<name>A0A0U2X3I0_9GAMM</name>
<dbReference type="SUPFAM" id="SSF52141">
    <property type="entry name" value="Uracil-DNA glycosylase-like"/>
    <property type="match status" value="1"/>
</dbReference>
<dbReference type="InterPro" id="IPR047124">
    <property type="entry name" value="HI_0220.2"/>
</dbReference>
<evidence type="ECO:0000259" key="1">
    <source>
        <dbReference type="SMART" id="SM00986"/>
    </source>
</evidence>
<evidence type="ECO:0000313" key="2">
    <source>
        <dbReference type="EMBL" id="ALS34577.1"/>
    </source>
</evidence>
<dbReference type="Gene3D" id="3.40.470.10">
    <property type="entry name" value="Uracil-DNA glycosylase-like domain"/>
    <property type="match status" value="1"/>
</dbReference>
<dbReference type="KEGG" id="ptn:PTRA_b0035"/>
<dbReference type="PANTHER" id="PTHR42160:SF1">
    <property type="entry name" value="URACIL-DNA GLYCOSYLASE SUPERFAMILY PROTEIN"/>
    <property type="match status" value="1"/>
</dbReference>
<proteinExistence type="predicted"/>
<dbReference type="CDD" id="cd10033">
    <property type="entry name" value="UDG_like"/>
    <property type="match status" value="1"/>
</dbReference>
<protein>
    <recommendedName>
        <fullName evidence="1">Uracil-DNA glycosylase-like domain-containing protein</fullName>
    </recommendedName>
</protein>
<organism evidence="2">
    <name type="scientific">Pseudoalteromonas translucida KMM 520</name>
    <dbReference type="NCBI Taxonomy" id="1315283"/>
    <lineage>
        <taxon>Bacteria</taxon>
        <taxon>Pseudomonadati</taxon>
        <taxon>Pseudomonadota</taxon>
        <taxon>Gammaproteobacteria</taxon>
        <taxon>Alteromonadales</taxon>
        <taxon>Pseudoalteromonadaceae</taxon>
        <taxon>Pseudoalteromonas</taxon>
    </lineage>
</organism>